<feature type="compositionally biased region" description="Pro residues" evidence="1">
    <location>
        <begin position="564"/>
        <end position="579"/>
    </location>
</feature>
<feature type="compositionally biased region" description="Pro residues" evidence="1">
    <location>
        <begin position="512"/>
        <end position="538"/>
    </location>
</feature>
<dbReference type="AlphaFoldDB" id="A0AAD6WTS6"/>
<feature type="compositionally biased region" description="Acidic residues" evidence="1">
    <location>
        <begin position="347"/>
        <end position="378"/>
    </location>
</feature>
<gene>
    <name evidence="2" type="ORF">C8F04DRAFT_1271651</name>
</gene>
<comment type="caution">
    <text evidence="2">The sequence shown here is derived from an EMBL/GenBank/DDBJ whole genome shotgun (WGS) entry which is preliminary data.</text>
</comment>
<feature type="compositionally biased region" description="Low complexity" evidence="1">
    <location>
        <begin position="498"/>
        <end position="511"/>
    </location>
</feature>
<feature type="compositionally biased region" description="Basic and acidic residues" evidence="1">
    <location>
        <begin position="449"/>
        <end position="472"/>
    </location>
</feature>
<feature type="region of interest" description="Disordered" evidence="1">
    <location>
        <begin position="564"/>
        <end position="588"/>
    </location>
</feature>
<evidence type="ECO:0000256" key="1">
    <source>
        <dbReference type="SAM" id="MobiDB-lite"/>
    </source>
</evidence>
<proteinExistence type="predicted"/>
<feature type="compositionally biased region" description="Low complexity" evidence="1">
    <location>
        <begin position="403"/>
        <end position="413"/>
    </location>
</feature>
<dbReference type="PRINTS" id="PR01217">
    <property type="entry name" value="PRICHEXTENSN"/>
</dbReference>
<dbReference type="EMBL" id="JARJCM010000192">
    <property type="protein sequence ID" value="KAJ7023226.1"/>
    <property type="molecule type" value="Genomic_DNA"/>
</dbReference>
<evidence type="ECO:0000313" key="3">
    <source>
        <dbReference type="Proteomes" id="UP001218188"/>
    </source>
</evidence>
<name>A0AAD6WTS6_9AGAR</name>
<feature type="region of interest" description="Disordered" evidence="1">
    <location>
        <begin position="627"/>
        <end position="646"/>
    </location>
</feature>
<reference evidence="2" key="1">
    <citation type="submission" date="2023-03" db="EMBL/GenBank/DDBJ databases">
        <title>Massive genome expansion in bonnet fungi (Mycena s.s.) driven by repeated elements and novel gene families across ecological guilds.</title>
        <authorList>
            <consortium name="Lawrence Berkeley National Laboratory"/>
            <person name="Harder C.B."/>
            <person name="Miyauchi S."/>
            <person name="Viragh M."/>
            <person name="Kuo A."/>
            <person name="Thoen E."/>
            <person name="Andreopoulos B."/>
            <person name="Lu D."/>
            <person name="Skrede I."/>
            <person name="Drula E."/>
            <person name="Henrissat B."/>
            <person name="Morin E."/>
            <person name="Kohler A."/>
            <person name="Barry K."/>
            <person name="LaButti K."/>
            <person name="Morin E."/>
            <person name="Salamov A."/>
            <person name="Lipzen A."/>
            <person name="Mereny Z."/>
            <person name="Hegedus B."/>
            <person name="Baldrian P."/>
            <person name="Stursova M."/>
            <person name="Weitz H."/>
            <person name="Taylor A."/>
            <person name="Grigoriev I.V."/>
            <person name="Nagy L.G."/>
            <person name="Martin F."/>
            <person name="Kauserud H."/>
        </authorList>
    </citation>
    <scope>NUCLEOTIDE SEQUENCE</scope>
    <source>
        <strain evidence="2">CBHHK200</strain>
    </source>
</reference>
<keyword evidence="3" id="KW-1185">Reference proteome</keyword>
<feature type="region of interest" description="Disordered" evidence="1">
    <location>
        <begin position="339"/>
        <end position="434"/>
    </location>
</feature>
<protein>
    <submittedName>
        <fullName evidence="2">Uncharacterized protein</fullName>
    </submittedName>
</protein>
<dbReference type="Proteomes" id="UP001218188">
    <property type="component" value="Unassembled WGS sequence"/>
</dbReference>
<evidence type="ECO:0000313" key="2">
    <source>
        <dbReference type="EMBL" id="KAJ7023226.1"/>
    </source>
</evidence>
<sequence length="761" mass="82901">MGRRGQKRSRKRIPKEEHRNLRLWAEGARETILTPHLDGYAKALDQGWHEERKYWKKLCKEYHARVDWRLADHEEPILVDFDPNAHIPPVVLAPEEEVAMQARKKERIRRWLAYRVRKFRHHRTGATLDPTKDAFAVLLAKLSGVTAPLKARQAFQQFMYESYTELIAPAVTEQWAAKRAEDPGNPDLKKAPKAGFRAQVARELYADLGTAEQEVIAARAKEEAAAKRSAYQTAMKNPPSQAPADRQRCIDALPDFAGPILRRIQEHTGLHTVLIFGGPMPKYSGELSTLQEQVLDFMTEYLRTAFTPQECAAASLTPGASLASLAGAKYAIDSVAAKTANASDSGSDSEDSSGSDSDSDSDSNEDEDEDDSDNENEEQERAHKKRKLSADDKGKGRAVPRASSSKHASSSKTSKPRVWRNEDGLTWEQQREANRKKNAVILAAIDNRFSIEHPELVKPTKPRAKEHVRKAQPDAPAGPAHKSRRLADHHNGGAAEDSPSSVSHSSAASPPTVSPPPAPSTAPPAPSPAPPAASPAPPAASLAPLPSTAPIPVTAAAAPTLPLPASAPAPAPAPQPTGPAPSAASPSGAANWFVDAHAQMTKQRLGPHFDAVVAAWTRVEAASRYKQGPTNLTSKKRPQQVSNWISRGRKGGNTVVVDPAAYAAGWQLWWDSMQPGWRTKDEDGAWCTTSVYGPDDGDAWGELFQWGVNGTLSIVASLYFWGLRVGDNTAHHAVWEKAVMDVGYSMLVFMSFICKKLSLSV</sequence>
<feature type="region of interest" description="Disordered" evidence="1">
    <location>
        <begin position="446"/>
        <end position="543"/>
    </location>
</feature>
<feature type="compositionally biased region" description="Polar residues" evidence="1">
    <location>
        <begin position="628"/>
        <end position="645"/>
    </location>
</feature>
<accession>A0AAD6WTS6</accession>
<feature type="compositionally biased region" description="Basic and acidic residues" evidence="1">
    <location>
        <begin position="419"/>
        <end position="434"/>
    </location>
</feature>
<organism evidence="2 3">
    <name type="scientific">Mycena alexandri</name>
    <dbReference type="NCBI Taxonomy" id="1745969"/>
    <lineage>
        <taxon>Eukaryota</taxon>
        <taxon>Fungi</taxon>
        <taxon>Dikarya</taxon>
        <taxon>Basidiomycota</taxon>
        <taxon>Agaricomycotina</taxon>
        <taxon>Agaricomycetes</taxon>
        <taxon>Agaricomycetidae</taxon>
        <taxon>Agaricales</taxon>
        <taxon>Marasmiineae</taxon>
        <taxon>Mycenaceae</taxon>
        <taxon>Mycena</taxon>
    </lineage>
</organism>